<dbReference type="AlphaFoldDB" id="A0A844HA22"/>
<proteinExistence type="predicted"/>
<protein>
    <recommendedName>
        <fullName evidence="5">Methylenetetrahydrofolate reductase</fullName>
    </recommendedName>
</protein>
<accession>A0A844HA22</accession>
<feature type="region of interest" description="Disordered" evidence="2">
    <location>
        <begin position="209"/>
        <end position="237"/>
    </location>
</feature>
<dbReference type="OrthoDB" id="9812555at2"/>
<reference evidence="3 4" key="1">
    <citation type="submission" date="2019-11" db="EMBL/GenBank/DDBJ databases">
        <authorList>
            <person name="Dong K."/>
        </authorList>
    </citation>
    <scope>NUCLEOTIDE SEQUENCE [LARGE SCALE GENOMIC DNA]</scope>
    <source>
        <strain evidence="3 4">JCM 17370</strain>
    </source>
</reference>
<dbReference type="EMBL" id="WMIF01000061">
    <property type="protein sequence ID" value="MTH36663.1"/>
    <property type="molecule type" value="Genomic_DNA"/>
</dbReference>
<dbReference type="SUPFAM" id="SSF51730">
    <property type="entry name" value="FAD-linked oxidoreductase"/>
    <property type="match status" value="1"/>
</dbReference>
<dbReference type="InterPro" id="IPR029041">
    <property type="entry name" value="FAD-linked_oxidoreductase-like"/>
</dbReference>
<evidence type="ECO:0008006" key="5">
    <source>
        <dbReference type="Google" id="ProtNLM"/>
    </source>
</evidence>
<comment type="caution">
    <text evidence="3">The sequence shown here is derived from an EMBL/GenBank/DDBJ whole genome shotgun (WGS) entry which is preliminary data.</text>
</comment>
<dbReference type="Gene3D" id="3.20.20.220">
    <property type="match status" value="1"/>
</dbReference>
<evidence type="ECO:0000313" key="4">
    <source>
        <dbReference type="Proteomes" id="UP000442533"/>
    </source>
</evidence>
<evidence type="ECO:0000313" key="3">
    <source>
        <dbReference type="EMBL" id="MTH36663.1"/>
    </source>
</evidence>
<gene>
    <name evidence="3" type="ORF">GL279_19010</name>
</gene>
<sequence>MTHLQAYRDEAGVRRALLIAGGRRAPLGRLASSMDLVETGHFDRLGYQRLYFAGHPEGSRDIDPQGGTVAVDAALLWKQALAQRSGAELGLVTQFLFDATPAIDWARRVRQAGIELPVRIGLAGPARLQSLMRFAMDCGVGASLGVLQRRARDIRKLLQPVTPDAVIAELQAHRATEPGTLIAGLHLFPFGGIAGLSGLAGAGAPARLRAPRRTLPARGNDVRPGGAGPARPPPAPG</sequence>
<name>A0A844HA22_9RHOB</name>
<keyword evidence="1" id="KW-0560">Oxidoreductase</keyword>
<evidence type="ECO:0000256" key="1">
    <source>
        <dbReference type="ARBA" id="ARBA00023002"/>
    </source>
</evidence>
<dbReference type="GO" id="GO:0016491">
    <property type="term" value="F:oxidoreductase activity"/>
    <property type="evidence" value="ECO:0007669"/>
    <property type="project" value="UniProtKB-KW"/>
</dbReference>
<organism evidence="3 4">
    <name type="scientific">Paracoccus limosus</name>
    <dbReference type="NCBI Taxonomy" id="913252"/>
    <lineage>
        <taxon>Bacteria</taxon>
        <taxon>Pseudomonadati</taxon>
        <taxon>Pseudomonadota</taxon>
        <taxon>Alphaproteobacteria</taxon>
        <taxon>Rhodobacterales</taxon>
        <taxon>Paracoccaceae</taxon>
        <taxon>Paracoccus</taxon>
    </lineage>
</organism>
<feature type="compositionally biased region" description="Low complexity" evidence="2">
    <location>
        <begin position="209"/>
        <end position="219"/>
    </location>
</feature>
<keyword evidence="4" id="KW-1185">Reference proteome</keyword>
<dbReference type="Proteomes" id="UP000442533">
    <property type="component" value="Unassembled WGS sequence"/>
</dbReference>
<dbReference type="RefSeq" id="WP_155066155.1">
    <property type="nucleotide sequence ID" value="NZ_WMIF01000061.1"/>
</dbReference>
<evidence type="ECO:0000256" key="2">
    <source>
        <dbReference type="SAM" id="MobiDB-lite"/>
    </source>
</evidence>